<dbReference type="Pfam" id="PF07715">
    <property type="entry name" value="Plug"/>
    <property type="match status" value="1"/>
</dbReference>
<keyword evidence="5 9" id="KW-0812">Transmembrane</keyword>
<dbReference type="PROSITE" id="PS52016">
    <property type="entry name" value="TONB_DEPENDENT_REC_3"/>
    <property type="match status" value="1"/>
</dbReference>
<dbReference type="Pfam" id="PF00593">
    <property type="entry name" value="TonB_dep_Rec_b-barrel"/>
    <property type="match status" value="1"/>
</dbReference>
<dbReference type="InterPro" id="IPR012910">
    <property type="entry name" value="Plug_dom"/>
</dbReference>
<feature type="domain" description="TonB-dependent receptor-like beta-barrel" evidence="12">
    <location>
        <begin position="276"/>
        <end position="659"/>
    </location>
</feature>
<dbReference type="SUPFAM" id="SSF56935">
    <property type="entry name" value="Porins"/>
    <property type="match status" value="1"/>
</dbReference>
<evidence type="ECO:0000256" key="7">
    <source>
        <dbReference type="ARBA" id="ARBA00023136"/>
    </source>
</evidence>
<comment type="caution">
    <text evidence="14">The sequence shown here is derived from an EMBL/GenBank/DDBJ whole genome shotgun (WGS) entry which is preliminary data.</text>
</comment>
<reference evidence="14 15" key="1">
    <citation type="submission" date="2019-11" db="EMBL/GenBank/DDBJ databases">
        <authorList>
            <person name="Dong K."/>
        </authorList>
    </citation>
    <scope>NUCLEOTIDE SEQUENCE [LARGE SCALE GENOMIC DNA]</scope>
    <source>
        <strain evidence="14 15">JCM 17370</strain>
    </source>
</reference>
<keyword evidence="4 9" id="KW-1134">Transmembrane beta strand</keyword>
<evidence type="ECO:0000256" key="6">
    <source>
        <dbReference type="ARBA" id="ARBA00023077"/>
    </source>
</evidence>
<keyword evidence="8 9" id="KW-0998">Cell outer membrane</keyword>
<evidence type="ECO:0000259" key="12">
    <source>
        <dbReference type="Pfam" id="PF00593"/>
    </source>
</evidence>
<evidence type="ECO:0000256" key="11">
    <source>
        <dbReference type="SAM" id="SignalP"/>
    </source>
</evidence>
<dbReference type="InterPro" id="IPR039426">
    <property type="entry name" value="TonB-dep_rcpt-like"/>
</dbReference>
<dbReference type="RefSeq" id="WP_155065407.1">
    <property type="nucleotide sequence ID" value="NZ_WMIF01000023.1"/>
</dbReference>
<feature type="signal peptide" evidence="11">
    <location>
        <begin position="1"/>
        <end position="21"/>
    </location>
</feature>
<feature type="chain" id="PRO_5032922262" evidence="11">
    <location>
        <begin position="22"/>
        <end position="687"/>
    </location>
</feature>
<keyword evidence="3 9" id="KW-0813">Transport</keyword>
<proteinExistence type="inferred from homology"/>
<evidence type="ECO:0000256" key="8">
    <source>
        <dbReference type="ARBA" id="ARBA00023237"/>
    </source>
</evidence>
<dbReference type="Gene3D" id="2.40.170.20">
    <property type="entry name" value="TonB-dependent receptor, beta-barrel domain"/>
    <property type="match status" value="1"/>
</dbReference>
<dbReference type="InterPro" id="IPR000531">
    <property type="entry name" value="Beta-barrel_TonB"/>
</dbReference>
<protein>
    <submittedName>
        <fullName evidence="14">TonB-dependent receptor</fullName>
    </submittedName>
</protein>
<dbReference type="OrthoDB" id="9796221at2"/>
<dbReference type="InterPro" id="IPR037066">
    <property type="entry name" value="Plug_dom_sf"/>
</dbReference>
<organism evidence="14 15">
    <name type="scientific">Paracoccus limosus</name>
    <dbReference type="NCBI Taxonomy" id="913252"/>
    <lineage>
        <taxon>Bacteria</taxon>
        <taxon>Pseudomonadati</taxon>
        <taxon>Pseudomonadota</taxon>
        <taxon>Alphaproteobacteria</taxon>
        <taxon>Rhodobacterales</taxon>
        <taxon>Paracoccaceae</taxon>
        <taxon>Paracoccus</taxon>
    </lineage>
</organism>
<dbReference type="EMBL" id="WMIF01000023">
    <property type="protein sequence ID" value="MTH35866.1"/>
    <property type="molecule type" value="Genomic_DNA"/>
</dbReference>
<keyword evidence="14" id="KW-0675">Receptor</keyword>
<keyword evidence="15" id="KW-1185">Reference proteome</keyword>
<accession>A0A844H4R2</accession>
<evidence type="ECO:0000256" key="1">
    <source>
        <dbReference type="ARBA" id="ARBA00004571"/>
    </source>
</evidence>
<evidence type="ECO:0000256" key="4">
    <source>
        <dbReference type="ARBA" id="ARBA00022452"/>
    </source>
</evidence>
<evidence type="ECO:0000256" key="5">
    <source>
        <dbReference type="ARBA" id="ARBA00022692"/>
    </source>
</evidence>
<comment type="subcellular location">
    <subcellularLocation>
        <location evidence="1 9">Cell outer membrane</location>
        <topology evidence="1 9">Multi-pass membrane protein</topology>
    </subcellularLocation>
</comment>
<dbReference type="GO" id="GO:0044718">
    <property type="term" value="P:siderophore transmembrane transport"/>
    <property type="evidence" value="ECO:0007669"/>
    <property type="project" value="TreeGrafter"/>
</dbReference>
<comment type="similarity">
    <text evidence="2 9 10">Belongs to the TonB-dependent receptor family.</text>
</comment>
<dbReference type="AlphaFoldDB" id="A0A844H4R2"/>
<evidence type="ECO:0000313" key="15">
    <source>
        <dbReference type="Proteomes" id="UP000442533"/>
    </source>
</evidence>
<dbReference type="GO" id="GO:0015232">
    <property type="term" value="F:heme transmembrane transporter activity"/>
    <property type="evidence" value="ECO:0007669"/>
    <property type="project" value="InterPro"/>
</dbReference>
<dbReference type="PANTHER" id="PTHR30069:SF41">
    <property type="entry name" value="HEME_HEMOPEXIN UTILIZATION PROTEIN C"/>
    <property type="match status" value="1"/>
</dbReference>
<dbReference type="GO" id="GO:0015344">
    <property type="term" value="F:siderophore uptake transmembrane transporter activity"/>
    <property type="evidence" value="ECO:0007669"/>
    <property type="project" value="TreeGrafter"/>
</dbReference>
<dbReference type="GO" id="GO:0009279">
    <property type="term" value="C:cell outer membrane"/>
    <property type="evidence" value="ECO:0007669"/>
    <property type="project" value="UniProtKB-SubCell"/>
</dbReference>
<sequence length="687" mass="74105">MSRHSLNVALLAGSTCLTAFAAAFVLAAPVLAQDSATAKTPFTLDPLVLRAGQPKVASEVPQSVSVVDAAQLDDIAPVHIGEVLATVPGVAGVGSGSFFGQGFNIRGFGSSSAAAAEAGIVQMIDGEEKYYESYRQGALFVEPDFLRQVEVLRGPGASTLYGAGALGGVIAMETIEASDLLKPGQTFGGRAKLGYASNPETWLGSVALGWRPTEDFEALAAFAWRKLGDTEDADGKTTVRSNSKTPNLLLKAKKTFGDQYVAFSYQHLEAKGRDQDYNQLEGAQVGVFYPGFPGWGVGDITTRDQTAKLVWGWNPAENRYVDLTATLSYTNTMKNIEQGDNPAEPIMPSLLGERQYKLWKFKLANTADLSGEGYQHLLTTGVEMLKQDRANTAPSSSHPEGFTRAWGAYAQSELTWQRLSVTTGLRYERQRTEPKDTLGFASDRRDFESIEPQVAALYRLNEQWSVFGSVAFVQRMPTVDELYDGAMAAAPNPDLKDEKGKNIEIGTSYRATGLLAGDDEAVLKLTLFRNHIDDMIARSGPGPDAYYTNIARAYLRGGELEGSYAIGAWELGAAVSVVNGVNQDGTDLDTLPNNRVTLSAIWQANDAWRLGARSTLAAGRDKPDGSRRAGYGVHDIFATWTGQSGMAEGLEVHVGVDNLFDRDYTPATWLTGPAPGRNIKLSVSRSF</sequence>
<feature type="domain" description="TonB-dependent receptor plug" evidence="13">
    <location>
        <begin position="58"/>
        <end position="169"/>
    </location>
</feature>
<dbReference type="NCBIfam" id="TIGR01785">
    <property type="entry name" value="TonB-hemin"/>
    <property type="match status" value="1"/>
</dbReference>
<evidence type="ECO:0000259" key="13">
    <source>
        <dbReference type="Pfam" id="PF07715"/>
    </source>
</evidence>
<evidence type="ECO:0000256" key="10">
    <source>
        <dbReference type="RuleBase" id="RU003357"/>
    </source>
</evidence>
<name>A0A844H4R2_9RHOB</name>
<dbReference type="Gene3D" id="2.170.130.10">
    <property type="entry name" value="TonB-dependent receptor, plug domain"/>
    <property type="match status" value="1"/>
</dbReference>
<keyword evidence="11" id="KW-0732">Signal</keyword>
<evidence type="ECO:0000256" key="9">
    <source>
        <dbReference type="PROSITE-ProRule" id="PRU01360"/>
    </source>
</evidence>
<dbReference type="PANTHER" id="PTHR30069">
    <property type="entry name" value="TONB-DEPENDENT OUTER MEMBRANE RECEPTOR"/>
    <property type="match status" value="1"/>
</dbReference>
<dbReference type="InterPro" id="IPR011276">
    <property type="entry name" value="TonB_haem/Hb_rcpt"/>
</dbReference>
<keyword evidence="7 9" id="KW-0472">Membrane</keyword>
<keyword evidence="6 10" id="KW-0798">TonB box</keyword>
<evidence type="ECO:0000256" key="2">
    <source>
        <dbReference type="ARBA" id="ARBA00009810"/>
    </source>
</evidence>
<dbReference type="CDD" id="cd01347">
    <property type="entry name" value="ligand_gated_channel"/>
    <property type="match status" value="1"/>
</dbReference>
<gene>
    <name evidence="14" type="ORF">GL279_14760</name>
</gene>
<dbReference type="InterPro" id="IPR036942">
    <property type="entry name" value="Beta-barrel_TonB_sf"/>
</dbReference>
<evidence type="ECO:0000313" key="14">
    <source>
        <dbReference type="EMBL" id="MTH35866.1"/>
    </source>
</evidence>
<dbReference type="Proteomes" id="UP000442533">
    <property type="component" value="Unassembled WGS sequence"/>
</dbReference>
<evidence type="ECO:0000256" key="3">
    <source>
        <dbReference type="ARBA" id="ARBA00022448"/>
    </source>
</evidence>